<accession>A0AAJ8E2U0</accession>
<sequence length="381" mass="39656">MTLTELTSFSVTSAIARLLVGSVRPGGGEWSLGDKCGRSWVYDGGIHNRLAFNDIDGSSGSSDKQGSSHGAKTPEGSSGSESLCSIVLNRELIRVVSVAVTSLLSRTQRAVSRVAIVILEGNLGGRPINGNGGCIADRLGLDAPVMATLLSEGLRTALAAKKLIIEDDSAVSHVLIGRGRGRPEGDLGSGDEGQLAAWGLDGRKEAIEAQQLQLYCRDCRPSYMLLPGQASAVVYPLVADNEQIAQQVFALRSALDGLGAWRLASGFRDSQGSRTLRSPCGSYSASGGGGGHNGTELYGRTEISGQAPPAVPWAERHIAAHAGNFVLNESANGIAIIACGFSVPEIGSYLGLSIGWKPFSSGEGRSCSGRRLAKCPSYQVG</sequence>
<feature type="region of interest" description="Disordered" evidence="1">
    <location>
        <begin position="278"/>
        <end position="298"/>
    </location>
</feature>
<dbReference type="KEGG" id="ang:An16g05680"/>
<name>A0AAJ8E2U0_ASPNG</name>
<dbReference type="GeneID" id="84593442"/>
<proteinExistence type="predicted"/>
<dbReference type="AlphaFoldDB" id="A0AAJ8E2U0"/>
<organism evidence="2">
    <name type="scientific">Aspergillus niger</name>
    <dbReference type="NCBI Taxonomy" id="5061"/>
    <lineage>
        <taxon>Eukaryota</taxon>
        <taxon>Fungi</taxon>
        <taxon>Dikarya</taxon>
        <taxon>Ascomycota</taxon>
        <taxon>Pezizomycotina</taxon>
        <taxon>Eurotiomycetes</taxon>
        <taxon>Eurotiomycetidae</taxon>
        <taxon>Eurotiales</taxon>
        <taxon>Aspergillaceae</taxon>
        <taxon>Aspergillus</taxon>
        <taxon>Aspergillus subgen. Circumdati</taxon>
    </lineage>
</organism>
<feature type="compositionally biased region" description="Low complexity" evidence="1">
    <location>
        <begin position="57"/>
        <end position="70"/>
    </location>
</feature>
<feature type="region of interest" description="Disordered" evidence="1">
    <location>
        <begin position="57"/>
        <end position="80"/>
    </location>
</feature>
<dbReference type="RefSeq" id="XP_059604819.1">
    <property type="nucleotide sequence ID" value="XM_059745166.1"/>
</dbReference>
<protein>
    <submittedName>
        <fullName evidence="2">Uncharacterized protein</fullName>
    </submittedName>
</protein>
<reference evidence="2" key="1">
    <citation type="submission" date="2025-02" db="EMBL/GenBank/DDBJ databases">
        <authorList>
            <consortium name="NCBI Genome Project"/>
        </authorList>
    </citation>
    <scope>NUCLEOTIDE SEQUENCE</scope>
</reference>
<gene>
    <name evidence="2" type="ORF">An16g05680</name>
</gene>
<evidence type="ECO:0000256" key="1">
    <source>
        <dbReference type="SAM" id="MobiDB-lite"/>
    </source>
</evidence>
<reference evidence="2" key="2">
    <citation type="submission" date="2025-08" db="UniProtKB">
        <authorList>
            <consortium name="RefSeq"/>
        </authorList>
    </citation>
    <scope>IDENTIFICATION</scope>
</reference>
<evidence type="ECO:0000313" key="2">
    <source>
        <dbReference type="RefSeq" id="XP_059604819.1"/>
    </source>
</evidence>
<dbReference type="VEuPathDB" id="FungiDB:An16g05680"/>